<dbReference type="Proteomes" id="UP000053660">
    <property type="component" value="Unassembled WGS sequence"/>
</dbReference>
<protein>
    <submittedName>
        <fullName evidence="2">DOMON domain protein</fullName>
    </submittedName>
</protein>
<keyword evidence="3" id="KW-1185">Reference proteome</keyword>
<dbReference type="PANTHER" id="PTHR36516:SF6">
    <property type="entry name" value="DOMON DOMAIN-CONTAINING PROTEIN"/>
    <property type="match status" value="1"/>
</dbReference>
<proteinExistence type="predicted"/>
<dbReference type="PROSITE" id="PS50836">
    <property type="entry name" value="DOMON"/>
    <property type="match status" value="1"/>
</dbReference>
<dbReference type="CDD" id="cd09631">
    <property type="entry name" value="DOMON_DOH"/>
    <property type="match status" value="1"/>
</dbReference>
<gene>
    <name evidence="2" type="ORF">OESDEN_11305</name>
</gene>
<dbReference type="InterPro" id="IPR005018">
    <property type="entry name" value="DOMON_domain"/>
</dbReference>
<feature type="non-terminal residue" evidence="2">
    <location>
        <position position="1"/>
    </location>
</feature>
<dbReference type="EMBL" id="KN555043">
    <property type="protein sequence ID" value="KHJ88889.1"/>
    <property type="molecule type" value="Genomic_DNA"/>
</dbReference>
<name>A0A0B1SV97_OESDE</name>
<evidence type="ECO:0000313" key="2">
    <source>
        <dbReference type="EMBL" id="KHJ88889.1"/>
    </source>
</evidence>
<evidence type="ECO:0000313" key="3">
    <source>
        <dbReference type="Proteomes" id="UP000053660"/>
    </source>
</evidence>
<sequence>LYFIGSIAGPCIFREGQHQVLYGIRNGVVHIRIIIRGLPQMASGWTGVGFGNGMTEGLDTIVVRVSNGRIRVTDEYVRGYTSSFPDKINNVQVHSSRMENGVMSVTFSRPVNAVEYPYDSSLLGCVPWKFVIGLNRMGPNGEQHHHAITPVHRTVCIDECRI</sequence>
<dbReference type="PANTHER" id="PTHR36516">
    <property type="entry name" value="PROTEIN CBG04168-RELATED"/>
    <property type="match status" value="1"/>
</dbReference>
<dbReference type="InterPro" id="IPR045266">
    <property type="entry name" value="DOH_DOMON"/>
</dbReference>
<evidence type="ECO:0000259" key="1">
    <source>
        <dbReference type="PROSITE" id="PS50836"/>
    </source>
</evidence>
<reference evidence="2 3" key="1">
    <citation type="submission" date="2014-03" db="EMBL/GenBank/DDBJ databases">
        <title>Draft genome of the hookworm Oesophagostomum dentatum.</title>
        <authorList>
            <person name="Mitreva M."/>
        </authorList>
    </citation>
    <scope>NUCLEOTIDE SEQUENCE [LARGE SCALE GENOMIC DNA]</scope>
    <source>
        <strain evidence="2 3">OD-Hann</strain>
    </source>
</reference>
<organism evidence="2 3">
    <name type="scientific">Oesophagostomum dentatum</name>
    <name type="common">Nodular worm</name>
    <dbReference type="NCBI Taxonomy" id="61180"/>
    <lineage>
        <taxon>Eukaryota</taxon>
        <taxon>Metazoa</taxon>
        <taxon>Ecdysozoa</taxon>
        <taxon>Nematoda</taxon>
        <taxon>Chromadorea</taxon>
        <taxon>Rhabditida</taxon>
        <taxon>Rhabditina</taxon>
        <taxon>Rhabditomorpha</taxon>
        <taxon>Strongyloidea</taxon>
        <taxon>Strongylidae</taxon>
        <taxon>Oesophagostomum</taxon>
    </lineage>
</organism>
<dbReference type="Pfam" id="PF03351">
    <property type="entry name" value="DOMON"/>
    <property type="match status" value="1"/>
</dbReference>
<dbReference type="SMART" id="SM00664">
    <property type="entry name" value="DoH"/>
    <property type="match status" value="1"/>
</dbReference>
<dbReference type="AlphaFoldDB" id="A0A0B1SV97"/>
<accession>A0A0B1SV97</accession>
<feature type="domain" description="DOMON" evidence="1">
    <location>
        <begin position="16"/>
        <end position="135"/>
    </location>
</feature>
<dbReference type="OrthoDB" id="5785632at2759"/>